<gene>
    <name evidence="2" type="ORF">DCAF_LOCUS21448</name>
</gene>
<organism evidence="2 3">
    <name type="scientific">Dovyalis caffra</name>
    <dbReference type="NCBI Taxonomy" id="77055"/>
    <lineage>
        <taxon>Eukaryota</taxon>
        <taxon>Viridiplantae</taxon>
        <taxon>Streptophyta</taxon>
        <taxon>Embryophyta</taxon>
        <taxon>Tracheophyta</taxon>
        <taxon>Spermatophyta</taxon>
        <taxon>Magnoliopsida</taxon>
        <taxon>eudicotyledons</taxon>
        <taxon>Gunneridae</taxon>
        <taxon>Pentapetalae</taxon>
        <taxon>rosids</taxon>
        <taxon>fabids</taxon>
        <taxon>Malpighiales</taxon>
        <taxon>Salicaceae</taxon>
        <taxon>Flacourtieae</taxon>
        <taxon>Dovyalis</taxon>
    </lineage>
</organism>
<dbReference type="Proteomes" id="UP001314170">
    <property type="component" value="Unassembled WGS sequence"/>
</dbReference>
<sequence length="72" mass="7995">MGLDVSTFKDLGQPNGLIQSIWALGYTPTHKCSSRPLEKNTSNPASISSRGEMEENVLSVERKIRNQPRLLP</sequence>
<evidence type="ECO:0000313" key="2">
    <source>
        <dbReference type="EMBL" id="CAK7348742.1"/>
    </source>
</evidence>
<dbReference type="EMBL" id="CAWUPB010001173">
    <property type="protein sequence ID" value="CAK7348742.1"/>
    <property type="molecule type" value="Genomic_DNA"/>
</dbReference>
<evidence type="ECO:0000313" key="3">
    <source>
        <dbReference type="Proteomes" id="UP001314170"/>
    </source>
</evidence>
<comment type="caution">
    <text evidence="2">The sequence shown here is derived from an EMBL/GenBank/DDBJ whole genome shotgun (WGS) entry which is preliminary data.</text>
</comment>
<keyword evidence="3" id="KW-1185">Reference proteome</keyword>
<reference evidence="2 3" key="1">
    <citation type="submission" date="2024-01" db="EMBL/GenBank/DDBJ databases">
        <authorList>
            <person name="Waweru B."/>
        </authorList>
    </citation>
    <scope>NUCLEOTIDE SEQUENCE [LARGE SCALE GENOMIC DNA]</scope>
</reference>
<accession>A0AAV1SEX7</accession>
<dbReference type="AlphaFoldDB" id="A0AAV1SEX7"/>
<feature type="region of interest" description="Disordered" evidence="1">
    <location>
        <begin position="32"/>
        <end position="72"/>
    </location>
</feature>
<evidence type="ECO:0000256" key="1">
    <source>
        <dbReference type="SAM" id="MobiDB-lite"/>
    </source>
</evidence>
<feature type="compositionally biased region" description="Polar residues" evidence="1">
    <location>
        <begin position="39"/>
        <end position="49"/>
    </location>
</feature>
<name>A0AAV1SEX7_9ROSI</name>
<proteinExistence type="predicted"/>
<protein>
    <submittedName>
        <fullName evidence="2">Uncharacterized protein</fullName>
    </submittedName>
</protein>